<reference evidence="1" key="2">
    <citation type="journal article" date="2015" name="Fish Shellfish Immunol.">
        <title>Early steps in the European eel (Anguilla anguilla)-Vibrio vulnificus interaction in the gills: Role of the RtxA13 toxin.</title>
        <authorList>
            <person name="Callol A."/>
            <person name="Pajuelo D."/>
            <person name="Ebbesson L."/>
            <person name="Teles M."/>
            <person name="MacKenzie S."/>
            <person name="Amaro C."/>
        </authorList>
    </citation>
    <scope>NUCLEOTIDE SEQUENCE</scope>
</reference>
<accession>A0A0E9P9C0</accession>
<sequence>MADVYAPAGPSVAAPPVEVQLALQSNKGTVEFLIIKSGEKWGKCPAE</sequence>
<dbReference type="AlphaFoldDB" id="A0A0E9P9C0"/>
<protein>
    <submittedName>
        <fullName evidence="1">Uncharacterized protein</fullName>
    </submittedName>
</protein>
<evidence type="ECO:0000313" key="1">
    <source>
        <dbReference type="EMBL" id="JAH00438.1"/>
    </source>
</evidence>
<proteinExistence type="predicted"/>
<organism evidence="1">
    <name type="scientific">Anguilla anguilla</name>
    <name type="common">European freshwater eel</name>
    <name type="synonym">Muraena anguilla</name>
    <dbReference type="NCBI Taxonomy" id="7936"/>
    <lineage>
        <taxon>Eukaryota</taxon>
        <taxon>Metazoa</taxon>
        <taxon>Chordata</taxon>
        <taxon>Craniata</taxon>
        <taxon>Vertebrata</taxon>
        <taxon>Euteleostomi</taxon>
        <taxon>Actinopterygii</taxon>
        <taxon>Neopterygii</taxon>
        <taxon>Teleostei</taxon>
        <taxon>Anguilliformes</taxon>
        <taxon>Anguillidae</taxon>
        <taxon>Anguilla</taxon>
    </lineage>
</organism>
<dbReference type="EMBL" id="GBXM01108139">
    <property type="protein sequence ID" value="JAH00438.1"/>
    <property type="molecule type" value="Transcribed_RNA"/>
</dbReference>
<name>A0A0E9P9C0_ANGAN</name>
<reference evidence="1" key="1">
    <citation type="submission" date="2014-11" db="EMBL/GenBank/DDBJ databases">
        <authorList>
            <person name="Amaro Gonzalez C."/>
        </authorList>
    </citation>
    <scope>NUCLEOTIDE SEQUENCE</scope>
</reference>